<dbReference type="AlphaFoldDB" id="A0A6A6C4V6"/>
<reference evidence="2" key="1">
    <citation type="journal article" date="2020" name="Stud. Mycol.">
        <title>101 Dothideomycetes genomes: a test case for predicting lifestyles and emergence of pathogens.</title>
        <authorList>
            <person name="Haridas S."/>
            <person name="Albert R."/>
            <person name="Binder M."/>
            <person name="Bloem J."/>
            <person name="Labutti K."/>
            <person name="Salamov A."/>
            <person name="Andreopoulos B."/>
            <person name="Baker S."/>
            <person name="Barry K."/>
            <person name="Bills G."/>
            <person name="Bluhm B."/>
            <person name="Cannon C."/>
            <person name="Castanera R."/>
            <person name="Culley D."/>
            <person name="Daum C."/>
            <person name="Ezra D."/>
            <person name="Gonzalez J."/>
            <person name="Henrissat B."/>
            <person name="Kuo A."/>
            <person name="Liang C."/>
            <person name="Lipzen A."/>
            <person name="Lutzoni F."/>
            <person name="Magnuson J."/>
            <person name="Mondo S."/>
            <person name="Nolan M."/>
            <person name="Ohm R."/>
            <person name="Pangilinan J."/>
            <person name="Park H.-J."/>
            <person name="Ramirez L."/>
            <person name="Alfaro M."/>
            <person name="Sun H."/>
            <person name="Tritt A."/>
            <person name="Yoshinaga Y."/>
            <person name="Zwiers L.-H."/>
            <person name="Turgeon B."/>
            <person name="Goodwin S."/>
            <person name="Spatafora J."/>
            <person name="Crous P."/>
            <person name="Grigoriev I."/>
        </authorList>
    </citation>
    <scope>NUCLEOTIDE SEQUENCE</scope>
    <source>
        <strain evidence="2">ATCC 36951</strain>
    </source>
</reference>
<organism evidence="2 3">
    <name type="scientific">Zasmidium cellare ATCC 36951</name>
    <dbReference type="NCBI Taxonomy" id="1080233"/>
    <lineage>
        <taxon>Eukaryota</taxon>
        <taxon>Fungi</taxon>
        <taxon>Dikarya</taxon>
        <taxon>Ascomycota</taxon>
        <taxon>Pezizomycotina</taxon>
        <taxon>Dothideomycetes</taxon>
        <taxon>Dothideomycetidae</taxon>
        <taxon>Mycosphaerellales</taxon>
        <taxon>Mycosphaerellaceae</taxon>
        <taxon>Zasmidium</taxon>
    </lineage>
</organism>
<dbReference type="Proteomes" id="UP000799537">
    <property type="component" value="Unassembled WGS sequence"/>
</dbReference>
<evidence type="ECO:0000256" key="1">
    <source>
        <dbReference type="SAM" id="MobiDB-lite"/>
    </source>
</evidence>
<proteinExistence type="predicted"/>
<dbReference type="RefSeq" id="XP_033661305.1">
    <property type="nucleotide sequence ID" value="XM_033814329.1"/>
</dbReference>
<evidence type="ECO:0000313" key="2">
    <source>
        <dbReference type="EMBL" id="KAF2160416.1"/>
    </source>
</evidence>
<sequence>MSSGGSIEEPKRSLVHGLDVGCGVRAVWVWSSVIIDAMGFNLLRCGTALFPVLPPYHHLLHPILPQQWAARASVSPSPPAARSVPDPGRLPLSWIITALSSPGSTHACPRRLSSTSLLHLSAPLCPHFLSHAPAPPPALHHHAPFGIEDGSLTHPPVRT</sequence>
<accession>A0A6A6C4V6</accession>
<feature type="region of interest" description="Disordered" evidence="1">
    <location>
        <begin position="140"/>
        <end position="159"/>
    </location>
</feature>
<protein>
    <submittedName>
        <fullName evidence="2">Uncharacterized protein</fullName>
    </submittedName>
</protein>
<dbReference type="GeneID" id="54567601"/>
<gene>
    <name evidence="2" type="ORF">M409DRAFT_59901</name>
</gene>
<name>A0A6A6C4V6_ZASCE</name>
<dbReference type="EMBL" id="ML993626">
    <property type="protein sequence ID" value="KAF2160416.1"/>
    <property type="molecule type" value="Genomic_DNA"/>
</dbReference>
<keyword evidence="3" id="KW-1185">Reference proteome</keyword>
<evidence type="ECO:0000313" key="3">
    <source>
        <dbReference type="Proteomes" id="UP000799537"/>
    </source>
</evidence>